<evidence type="ECO:0000256" key="9">
    <source>
        <dbReference type="PIRSR" id="PIRSR000294-2"/>
    </source>
</evidence>
<keyword evidence="3 9" id="KW-0479">Metal-binding</keyword>
<feature type="binding site" description="axial binding residue" evidence="9">
    <location>
        <position position="82"/>
    </location>
    <ligand>
        <name>heme c</name>
        <dbReference type="ChEBI" id="CHEBI:61717"/>
        <label>1</label>
    </ligand>
    <ligandPart>
        <name>Fe</name>
        <dbReference type="ChEBI" id="CHEBI:18248"/>
    </ligandPart>
</feature>
<evidence type="ECO:0000256" key="5">
    <source>
        <dbReference type="ARBA" id="ARBA00022764"/>
    </source>
</evidence>
<evidence type="ECO:0000256" key="6">
    <source>
        <dbReference type="ARBA" id="ARBA00023002"/>
    </source>
</evidence>
<dbReference type="PANTHER" id="PTHR30600">
    <property type="entry name" value="CYTOCHROME C PEROXIDASE-RELATED"/>
    <property type="match status" value="1"/>
</dbReference>
<comment type="PTM">
    <text evidence="8">Binds 2 heme groups per subunit.</text>
</comment>
<dbReference type="PROSITE" id="PS51007">
    <property type="entry name" value="CYTC"/>
    <property type="match status" value="1"/>
</dbReference>
<evidence type="ECO:0000256" key="3">
    <source>
        <dbReference type="ARBA" id="ARBA00022723"/>
    </source>
</evidence>
<name>A0A1Y5F8U2_9BACT</name>
<dbReference type="GO" id="GO:0046872">
    <property type="term" value="F:metal ion binding"/>
    <property type="evidence" value="ECO:0007669"/>
    <property type="project" value="UniProtKB-KW"/>
</dbReference>
<dbReference type="GO" id="GO:0009055">
    <property type="term" value="F:electron transfer activity"/>
    <property type="evidence" value="ECO:0007669"/>
    <property type="project" value="InterPro"/>
</dbReference>
<evidence type="ECO:0000313" key="11">
    <source>
        <dbReference type="EMBL" id="OUR93590.1"/>
    </source>
</evidence>
<dbReference type="AlphaFoldDB" id="A0A1Y5F8U2"/>
<dbReference type="InterPro" id="IPR051395">
    <property type="entry name" value="Cytochrome_c_Peroxidase/MauG"/>
</dbReference>
<dbReference type="GO" id="GO:0042597">
    <property type="term" value="C:periplasmic space"/>
    <property type="evidence" value="ECO:0007669"/>
    <property type="project" value="UniProtKB-SubCell"/>
</dbReference>
<dbReference type="EMBL" id="MAAO01000015">
    <property type="protein sequence ID" value="OUR93590.1"/>
    <property type="molecule type" value="Genomic_DNA"/>
</dbReference>
<dbReference type="GO" id="GO:0020037">
    <property type="term" value="F:heme binding"/>
    <property type="evidence" value="ECO:0007669"/>
    <property type="project" value="InterPro"/>
</dbReference>
<dbReference type="InterPro" id="IPR004852">
    <property type="entry name" value="Di-haem_cyt_c_peroxidsae"/>
</dbReference>
<feature type="binding site" description="covalent" evidence="8">
    <location>
        <position position="275"/>
    </location>
    <ligand>
        <name>heme c</name>
        <dbReference type="ChEBI" id="CHEBI:61717"/>
        <label>2</label>
    </ligand>
</feature>
<dbReference type="InterPro" id="IPR036909">
    <property type="entry name" value="Cyt_c-like_dom_sf"/>
</dbReference>
<dbReference type="Gene3D" id="1.10.760.10">
    <property type="entry name" value="Cytochrome c-like domain"/>
    <property type="match status" value="2"/>
</dbReference>
<comment type="cofactor">
    <cofactor evidence="8">
        <name>heme</name>
        <dbReference type="ChEBI" id="CHEBI:30413"/>
    </cofactor>
    <text evidence="8">Binds 2 heme groups.</text>
</comment>
<evidence type="ECO:0000259" key="10">
    <source>
        <dbReference type="PROSITE" id="PS51007"/>
    </source>
</evidence>
<gene>
    <name evidence="11" type="ORF">A9Q84_19165</name>
</gene>
<protein>
    <recommendedName>
        <fullName evidence="10">Cytochrome c domain-containing protein</fullName>
    </recommendedName>
</protein>
<dbReference type="PIRSF" id="PIRSF000294">
    <property type="entry name" value="Cytochrome-c_peroxidase"/>
    <property type="match status" value="1"/>
</dbReference>
<evidence type="ECO:0000256" key="8">
    <source>
        <dbReference type="PIRSR" id="PIRSR000294-1"/>
    </source>
</evidence>
<sequence>MKRLLLISALLLVGCGQGQGEEEEEQRRNQEIDAQISDMIRRTDLSANNYIEVSNNVTVLGEKLFLDNRLSGNQDISCSTCHSLTTSGDDIPLSIGAGGSGLSVNRTQETAKVIRRNSSPLYALGQGQSFAFHDGRVSFINGNLTTPTQLSASITSVFDKAIDAQALFPILSNDEMRGQSGENALANISNDEAVLQTLLSTRILSDSAYVQAFQSAFPGVNTFTAGHMGHAIGTFIKNKFNVRDTPFDLYLNGNSTALSLSQKRGLQVFLGKGQCIRCHSGVNLQDDEFHSVGIPHIFPLVSSLADDQGRYEISGNSNDLYKFKTPSLRNVAKTAPYMHNGSLKTLDDVINHYNNVNFSLFNYSLANLATESYSETILLDSNATRNSIRFNIIDNGALKRGLRLSATERADLKSFLESLSD</sequence>
<evidence type="ECO:0000313" key="12">
    <source>
        <dbReference type="Proteomes" id="UP000196531"/>
    </source>
</evidence>
<evidence type="ECO:0000256" key="1">
    <source>
        <dbReference type="ARBA" id="ARBA00004418"/>
    </source>
</evidence>
<dbReference type="Proteomes" id="UP000196531">
    <property type="component" value="Unassembled WGS sequence"/>
</dbReference>
<feature type="binding site" description="covalent" evidence="8">
    <location>
        <position position="78"/>
    </location>
    <ligand>
        <name>heme c</name>
        <dbReference type="ChEBI" id="CHEBI:61717"/>
        <label>1</label>
    </ligand>
</feature>
<evidence type="ECO:0000256" key="2">
    <source>
        <dbReference type="ARBA" id="ARBA00022617"/>
    </source>
</evidence>
<keyword evidence="6" id="KW-0560">Oxidoreductase</keyword>
<keyword evidence="2 8" id="KW-0349">Heme</keyword>
<feature type="domain" description="Cytochrome c" evidence="10">
    <location>
        <begin position="260"/>
        <end position="420"/>
    </location>
</feature>
<dbReference type="PROSITE" id="PS51257">
    <property type="entry name" value="PROKAR_LIPOPROTEIN"/>
    <property type="match status" value="1"/>
</dbReference>
<dbReference type="InterPro" id="IPR009056">
    <property type="entry name" value="Cyt_c-like_dom"/>
</dbReference>
<dbReference type="GO" id="GO:0004130">
    <property type="term" value="F:cytochrome-c peroxidase activity"/>
    <property type="evidence" value="ECO:0007669"/>
    <property type="project" value="TreeGrafter"/>
</dbReference>
<feature type="binding site" description="covalent" evidence="8">
    <location>
        <position position="81"/>
    </location>
    <ligand>
        <name>heme c</name>
        <dbReference type="ChEBI" id="CHEBI:61717"/>
        <label>1</label>
    </ligand>
</feature>
<keyword evidence="5" id="KW-0574">Periplasm</keyword>
<evidence type="ECO:0000256" key="4">
    <source>
        <dbReference type="ARBA" id="ARBA00022729"/>
    </source>
</evidence>
<feature type="binding site" description="covalent" evidence="8">
    <location>
        <position position="278"/>
    </location>
    <ligand>
        <name>heme c</name>
        <dbReference type="ChEBI" id="CHEBI:61717"/>
        <label>2</label>
    </ligand>
</feature>
<keyword evidence="4" id="KW-0732">Signal</keyword>
<dbReference type="InterPro" id="IPR026259">
    <property type="entry name" value="MauG/Cytc_peroxidase"/>
</dbReference>
<reference evidence="12" key="1">
    <citation type="journal article" date="2017" name="Proc. Natl. Acad. Sci. U.S.A.">
        <title>Simulation of Deepwater Horizon oil plume reveals substrate specialization within a complex community of hydrocarbon-degraders.</title>
        <authorList>
            <person name="Hu P."/>
            <person name="Dubinsky E.A."/>
            <person name="Probst A.J."/>
            <person name="Wang J."/>
            <person name="Sieber C.M.K."/>
            <person name="Tom L.M."/>
            <person name="Gardinali P."/>
            <person name="Banfield J.F."/>
            <person name="Atlas R.M."/>
            <person name="Andersen G.L."/>
        </authorList>
    </citation>
    <scope>NUCLEOTIDE SEQUENCE [LARGE SCALE GENOMIC DNA]</scope>
</reference>
<organism evidence="11 12">
    <name type="scientific">Halobacteriovorax marinus</name>
    <dbReference type="NCBI Taxonomy" id="97084"/>
    <lineage>
        <taxon>Bacteria</taxon>
        <taxon>Pseudomonadati</taxon>
        <taxon>Bdellovibrionota</taxon>
        <taxon>Bacteriovoracia</taxon>
        <taxon>Bacteriovoracales</taxon>
        <taxon>Halobacteriovoraceae</taxon>
        <taxon>Halobacteriovorax</taxon>
    </lineage>
</organism>
<dbReference type="SUPFAM" id="SSF46626">
    <property type="entry name" value="Cytochrome c"/>
    <property type="match status" value="2"/>
</dbReference>
<keyword evidence="7 9" id="KW-0408">Iron</keyword>
<evidence type="ECO:0000256" key="7">
    <source>
        <dbReference type="ARBA" id="ARBA00023004"/>
    </source>
</evidence>
<accession>A0A1Y5F8U2</accession>
<feature type="binding site" description="axial binding residue" evidence="9">
    <location>
        <position position="279"/>
    </location>
    <ligand>
        <name>heme c</name>
        <dbReference type="ChEBI" id="CHEBI:61717"/>
        <label>2</label>
    </ligand>
    <ligandPart>
        <name>Fe</name>
        <dbReference type="ChEBI" id="CHEBI:18248"/>
    </ligandPart>
</feature>
<dbReference type="Pfam" id="PF03150">
    <property type="entry name" value="CCP_MauG"/>
    <property type="match status" value="1"/>
</dbReference>
<proteinExistence type="predicted"/>
<comment type="subcellular location">
    <subcellularLocation>
        <location evidence="1">Periplasm</location>
    </subcellularLocation>
</comment>
<comment type="caution">
    <text evidence="11">The sequence shown here is derived from an EMBL/GenBank/DDBJ whole genome shotgun (WGS) entry which is preliminary data.</text>
</comment>